<dbReference type="PANTHER" id="PTHR30408:SF13">
    <property type="entry name" value="TYPE I RESTRICTION ENZYME HINDI SPECIFICITY SUBUNIT"/>
    <property type="match status" value="1"/>
</dbReference>
<dbReference type="InterPro" id="IPR044946">
    <property type="entry name" value="Restrct_endonuc_typeI_TRD_sf"/>
</dbReference>
<evidence type="ECO:0000313" key="6">
    <source>
        <dbReference type="Proteomes" id="UP000185781"/>
    </source>
</evidence>
<evidence type="ECO:0000256" key="1">
    <source>
        <dbReference type="ARBA" id="ARBA00010923"/>
    </source>
</evidence>
<feature type="domain" description="Type I restriction modification DNA specificity" evidence="4">
    <location>
        <begin position="4"/>
        <end position="177"/>
    </location>
</feature>
<dbReference type="EMBL" id="FTOV01000001">
    <property type="protein sequence ID" value="SIS50696.1"/>
    <property type="molecule type" value="Genomic_DNA"/>
</dbReference>
<keyword evidence="5" id="KW-0255">Endonuclease</keyword>
<organism evidence="5 6">
    <name type="scientific">Chryseobacterium gambrini</name>
    <dbReference type="NCBI Taxonomy" id="373672"/>
    <lineage>
        <taxon>Bacteria</taxon>
        <taxon>Pseudomonadati</taxon>
        <taxon>Bacteroidota</taxon>
        <taxon>Flavobacteriia</taxon>
        <taxon>Flavobacteriales</taxon>
        <taxon>Weeksellaceae</taxon>
        <taxon>Chryseobacterium group</taxon>
        <taxon>Chryseobacterium</taxon>
    </lineage>
</organism>
<protein>
    <submittedName>
        <fullName evidence="5">Restriction endonuclease S subunit</fullName>
    </submittedName>
</protein>
<evidence type="ECO:0000259" key="4">
    <source>
        <dbReference type="Pfam" id="PF01420"/>
    </source>
</evidence>
<dbReference type="STRING" id="373672.SAMN05421785_1018"/>
<dbReference type="Pfam" id="PF01420">
    <property type="entry name" value="Methylase_S"/>
    <property type="match status" value="1"/>
</dbReference>
<keyword evidence="3" id="KW-0238">DNA-binding</keyword>
<evidence type="ECO:0000313" key="5">
    <source>
        <dbReference type="EMBL" id="SIS50696.1"/>
    </source>
</evidence>
<dbReference type="AlphaFoldDB" id="A0A1N7JN80"/>
<dbReference type="PANTHER" id="PTHR30408">
    <property type="entry name" value="TYPE-1 RESTRICTION ENZYME ECOKI SPECIFICITY PROTEIN"/>
    <property type="match status" value="1"/>
</dbReference>
<dbReference type="Gene3D" id="1.10.287.1120">
    <property type="entry name" value="Bipartite methylase S protein"/>
    <property type="match status" value="1"/>
</dbReference>
<sequence length="648" mass="74084">MGKVILNDIIEVISGGTPQTSITEYWENGTIGWLSINDFNNDNRRVFTSEKKITEKGLKNSSTKLLQVNDIIISARGTVGKLAQIGCPMAFNQSCFGLRGKKNIVDNTYLYYSLKNYVSNIQKKGQGSVFNTINLDSFKIMEIEIEEYLPTQQKIASVLSALDDKIELNNRINAELEVMAKTLYDYWFVQFDFPYSPPSEGWQNSKNFDGVVGYKSSGGKMVYNETLKREIPEGWEVTVFNDWIKNTKAGDWGKESIEGNYTERVYCIRGADINGINGKGEVKAPERFILKNNSSKKLVPNDFVVEISGGSPVQSTGRIALITESTLERFDTDIICSNFCKAVSIKDEKYIYNFKQEWQRLYDAGVFFGFEGKTSGIKNFLFDSFMNSYSIVLPQKEIVEKYYEFAKIIDKKIQSNLKQNQALSALRDWLLPMLMNGQVKVGETFVEKRKASTLQIENFNKIKILYATIWANNMIGAKQGEMATAKDVYLLDRIYGVETGFHFAQHNWGSFDPKEKQLLNTKQYFHKPSFPNSNAYYLDVKDNGKLLASIPEPLKIQITKGLNEMNSAFFSKYRGKEKAEKKELFATVLKCIEDRQSLELSIIRDEMSNWKIKQDGKTLTKAEKFTEEDTETALQVINENKWYKNVLL</sequence>
<keyword evidence="5" id="KW-0540">Nuclease</keyword>
<dbReference type="CDD" id="cd17243">
    <property type="entry name" value="RMtype1_S_AchA6I-TRD2-CR2_like"/>
    <property type="match status" value="1"/>
</dbReference>
<gene>
    <name evidence="5" type="ORF">SAMN05421785_1018</name>
</gene>
<dbReference type="OrthoDB" id="9816225at2"/>
<dbReference type="InterPro" id="IPR052021">
    <property type="entry name" value="Type-I_RS_S_subunit"/>
</dbReference>
<dbReference type="Proteomes" id="UP000185781">
    <property type="component" value="Unassembled WGS sequence"/>
</dbReference>
<dbReference type="InterPro" id="IPR000055">
    <property type="entry name" value="Restrct_endonuc_typeI_TRD"/>
</dbReference>
<name>A0A1N7JN80_9FLAO</name>
<dbReference type="GO" id="GO:0009307">
    <property type="term" value="P:DNA restriction-modification system"/>
    <property type="evidence" value="ECO:0007669"/>
    <property type="project" value="UniProtKB-KW"/>
</dbReference>
<keyword evidence="2" id="KW-0680">Restriction system</keyword>
<keyword evidence="5" id="KW-0378">Hydrolase</keyword>
<comment type="similarity">
    <text evidence="1">Belongs to the type-I restriction system S methylase family.</text>
</comment>
<dbReference type="RefSeq" id="WP_076389831.1">
    <property type="nucleotide sequence ID" value="NZ_FTOV01000001.1"/>
</dbReference>
<dbReference type="Gene3D" id="3.90.220.20">
    <property type="entry name" value="DNA methylase specificity domains"/>
    <property type="match status" value="2"/>
</dbReference>
<proteinExistence type="inferred from homology"/>
<dbReference type="GO" id="GO:0003677">
    <property type="term" value="F:DNA binding"/>
    <property type="evidence" value="ECO:0007669"/>
    <property type="project" value="UniProtKB-KW"/>
</dbReference>
<evidence type="ECO:0000256" key="2">
    <source>
        <dbReference type="ARBA" id="ARBA00022747"/>
    </source>
</evidence>
<accession>A0A1N7JN80</accession>
<dbReference type="SUPFAM" id="SSF116734">
    <property type="entry name" value="DNA methylase specificity domain"/>
    <property type="match status" value="2"/>
</dbReference>
<evidence type="ECO:0000256" key="3">
    <source>
        <dbReference type="ARBA" id="ARBA00023125"/>
    </source>
</evidence>
<dbReference type="GO" id="GO:0004519">
    <property type="term" value="F:endonuclease activity"/>
    <property type="evidence" value="ECO:0007669"/>
    <property type="project" value="UniProtKB-KW"/>
</dbReference>
<reference evidence="5 6" key="1">
    <citation type="submission" date="2017-01" db="EMBL/GenBank/DDBJ databases">
        <authorList>
            <person name="Mah S.A."/>
            <person name="Swanson W.J."/>
            <person name="Moy G.W."/>
            <person name="Vacquier V.D."/>
        </authorList>
    </citation>
    <scope>NUCLEOTIDE SEQUENCE [LARGE SCALE GENOMIC DNA]</scope>
    <source>
        <strain evidence="5 6">DSM 18014</strain>
    </source>
</reference>